<evidence type="ECO:0000313" key="2">
    <source>
        <dbReference type="Proteomes" id="UP001190700"/>
    </source>
</evidence>
<organism evidence="1 2">
    <name type="scientific">Cymbomonas tetramitiformis</name>
    <dbReference type="NCBI Taxonomy" id="36881"/>
    <lineage>
        <taxon>Eukaryota</taxon>
        <taxon>Viridiplantae</taxon>
        <taxon>Chlorophyta</taxon>
        <taxon>Pyramimonadophyceae</taxon>
        <taxon>Pyramimonadales</taxon>
        <taxon>Pyramimonadaceae</taxon>
        <taxon>Cymbomonas</taxon>
    </lineage>
</organism>
<evidence type="ECO:0008006" key="3">
    <source>
        <dbReference type="Google" id="ProtNLM"/>
    </source>
</evidence>
<dbReference type="AlphaFoldDB" id="A0AAE0G0I3"/>
<comment type="caution">
    <text evidence="1">The sequence shown here is derived from an EMBL/GenBank/DDBJ whole genome shotgun (WGS) entry which is preliminary data.</text>
</comment>
<keyword evidence="2" id="KW-1185">Reference proteome</keyword>
<protein>
    <recommendedName>
        <fullName evidence="3">Peroxin/Ferlin domain-containing protein</fullName>
    </recommendedName>
</protein>
<evidence type="ECO:0000313" key="1">
    <source>
        <dbReference type="EMBL" id="KAK3269293.1"/>
    </source>
</evidence>
<gene>
    <name evidence="1" type="ORF">CYMTET_22262</name>
</gene>
<proteinExistence type="predicted"/>
<sequence>MGWFRYMLSRGAGCLSALQDFQGWTYGDWTIDTSASPEVDCEGWWYSSQFAKNVEFPPPAGSGKPSVSKMMRRRRWQRVRQRQLCTDPDLLQDATLPTALIPGAQPTDPAAAFSDEEIIQRINALNSEPVPKYPIGGSEDDS</sequence>
<name>A0AAE0G0I3_9CHLO</name>
<dbReference type="EMBL" id="LGRX02011077">
    <property type="protein sequence ID" value="KAK3269293.1"/>
    <property type="molecule type" value="Genomic_DNA"/>
</dbReference>
<reference evidence="1 2" key="1">
    <citation type="journal article" date="2015" name="Genome Biol. Evol.">
        <title>Comparative Genomics of a Bacterivorous Green Alga Reveals Evolutionary Causalities and Consequences of Phago-Mixotrophic Mode of Nutrition.</title>
        <authorList>
            <person name="Burns J.A."/>
            <person name="Paasch A."/>
            <person name="Narechania A."/>
            <person name="Kim E."/>
        </authorList>
    </citation>
    <scope>NUCLEOTIDE SEQUENCE [LARGE SCALE GENOMIC DNA]</scope>
    <source>
        <strain evidence="1 2">PLY_AMNH</strain>
    </source>
</reference>
<accession>A0AAE0G0I3</accession>
<dbReference type="Proteomes" id="UP001190700">
    <property type="component" value="Unassembled WGS sequence"/>
</dbReference>